<dbReference type="SUPFAM" id="SSF100950">
    <property type="entry name" value="NagB/RpiA/CoA transferase-like"/>
    <property type="match status" value="1"/>
</dbReference>
<dbReference type="InterPro" id="IPR050313">
    <property type="entry name" value="Carb_Metab_HTH_regulators"/>
</dbReference>
<dbReference type="PANTHER" id="PTHR30363">
    <property type="entry name" value="HTH-TYPE TRANSCRIPTIONAL REGULATOR SRLR-RELATED"/>
    <property type="match status" value="1"/>
</dbReference>
<dbReference type="PANTHER" id="PTHR30363:SF8">
    <property type="entry name" value="DEOXYRIBOSE OPERON REPRESSOR"/>
    <property type="match status" value="1"/>
</dbReference>
<dbReference type="Pfam" id="PF08220">
    <property type="entry name" value="HTH_DeoR"/>
    <property type="match status" value="1"/>
</dbReference>
<keyword evidence="6" id="KW-1185">Reference proteome</keyword>
<dbReference type="PROSITE" id="PS00894">
    <property type="entry name" value="HTH_DEOR_1"/>
    <property type="match status" value="1"/>
</dbReference>
<dbReference type="SMART" id="SM01134">
    <property type="entry name" value="DeoRC"/>
    <property type="match status" value="1"/>
</dbReference>
<dbReference type="OrthoDB" id="9797223at2"/>
<sequence length="259" mass="28476">MSKKLDRLNQIISIIKEKNGATVKELASIFGVSEMTIRRDLAILESQNIVNNVYGAVIYNPSNAKENLEKNYSLNSAKIANDPEKARIGKYAASLINDNDVVIIDTGSTTEKLAANIPNTLLATVLCFNINILNRLVNKENLKLIFAGGYFHPNTQMFESSEGISLIKSTRAAKVFVSAAGIHEKLGVTCATNYEVPTKNAIMKSAVDKILLADSSKFGMVRSSYFAELSDFQTIITDSKLSSGWIDYIRKIGIELIML</sequence>
<evidence type="ECO:0000256" key="1">
    <source>
        <dbReference type="ARBA" id="ARBA00023015"/>
    </source>
</evidence>
<dbReference type="Proteomes" id="UP000273083">
    <property type="component" value="Unassembled WGS sequence"/>
</dbReference>
<name>A0A3N1XZ60_9FIRM</name>
<gene>
    <name evidence="5" type="ORF">EDD66_101503</name>
</gene>
<dbReference type="SUPFAM" id="SSF46785">
    <property type="entry name" value="Winged helix' DNA-binding domain"/>
    <property type="match status" value="1"/>
</dbReference>
<accession>A0A3N1XZ60</accession>
<dbReference type="SMART" id="SM00420">
    <property type="entry name" value="HTH_DEOR"/>
    <property type="match status" value="1"/>
</dbReference>
<evidence type="ECO:0000313" key="5">
    <source>
        <dbReference type="EMBL" id="ROR31883.1"/>
    </source>
</evidence>
<keyword evidence="1" id="KW-0805">Transcription regulation</keyword>
<dbReference type="Pfam" id="PF00455">
    <property type="entry name" value="DeoRC"/>
    <property type="match status" value="1"/>
</dbReference>
<evidence type="ECO:0000256" key="2">
    <source>
        <dbReference type="ARBA" id="ARBA00023125"/>
    </source>
</evidence>
<dbReference type="InterPro" id="IPR037171">
    <property type="entry name" value="NagB/RpiA_transferase-like"/>
</dbReference>
<evidence type="ECO:0000313" key="6">
    <source>
        <dbReference type="Proteomes" id="UP000273083"/>
    </source>
</evidence>
<dbReference type="Gene3D" id="3.40.50.1360">
    <property type="match status" value="1"/>
</dbReference>
<dbReference type="GO" id="GO:0003700">
    <property type="term" value="F:DNA-binding transcription factor activity"/>
    <property type="evidence" value="ECO:0007669"/>
    <property type="project" value="InterPro"/>
</dbReference>
<dbReference type="EMBL" id="RJVG01000001">
    <property type="protein sequence ID" value="ROR31883.1"/>
    <property type="molecule type" value="Genomic_DNA"/>
</dbReference>
<keyword evidence="2" id="KW-0238">DNA-binding</keyword>
<reference evidence="5 6" key="1">
    <citation type="submission" date="2018-11" db="EMBL/GenBank/DDBJ databases">
        <title>Genomic Encyclopedia of Type Strains, Phase IV (KMG-IV): sequencing the most valuable type-strain genomes for metagenomic binning, comparative biology and taxonomic classification.</title>
        <authorList>
            <person name="Goeker M."/>
        </authorList>
    </citation>
    <scope>NUCLEOTIDE SEQUENCE [LARGE SCALE GENOMIC DNA]</scope>
    <source>
        <strain evidence="5 6">DSM 26537</strain>
    </source>
</reference>
<dbReference type="Gene3D" id="1.10.10.10">
    <property type="entry name" value="Winged helix-like DNA-binding domain superfamily/Winged helix DNA-binding domain"/>
    <property type="match status" value="1"/>
</dbReference>
<dbReference type="RefSeq" id="WP_123607968.1">
    <property type="nucleotide sequence ID" value="NZ_RJVG01000001.1"/>
</dbReference>
<dbReference type="InterPro" id="IPR018356">
    <property type="entry name" value="Tscrpt_reg_HTH_DeoR_CS"/>
</dbReference>
<feature type="domain" description="HTH deoR-type" evidence="4">
    <location>
        <begin position="4"/>
        <end position="59"/>
    </location>
</feature>
<protein>
    <submittedName>
        <fullName evidence="5">DeoR family transcriptional regulator</fullName>
    </submittedName>
</protein>
<dbReference type="InterPro" id="IPR036388">
    <property type="entry name" value="WH-like_DNA-bd_sf"/>
</dbReference>
<evidence type="ECO:0000256" key="3">
    <source>
        <dbReference type="ARBA" id="ARBA00023163"/>
    </source>
</evidence>
<dbReference type="GO" id="GO:0003677">
    <property type="term" value="F:DNA binding"/>
    <property type="evidence" value="ECO:0007669"/>
    <property type="project" value="UniProtKB-KW"/>
</dbReference>
<dbReference type="PRINTS" id="PR00037">
    <property type="entry name" value="HTHLACR"/>
</dbReference>
<dbReference type="InterPro" id="IPR001034">
    <property type="entry name" value="DeoR_HTH"/>
</dbReference>
<dbReference type="PROSITE" id="PS51000">
    <property type="entry name" value="HTH_DEOR_2"/>
    <property type="match status" value="1"/>
</dbReference>
<evidence type="ECO:0000259" key="4">
    <source>
        <dbReference type="PROSITE" id="PS51000"/>
    </source>
</evidence>
<keyword evidence="3" id="KW-0804">Transcription</keyword>
<dbReference type="AlphaFoldDB" id="A0A3N1XZ60"/>
<comment type="caution">
    <text evidence="5">The sequence shown here is derived from an EMBL/GenBank/DDBJ whole genome shotgun (WGS) entry which is preliminary data.</text>
</comment>
<organism evidence="5 6">
    <name type="scientific">Mobilisporobacter senegalensis</name>
    <dbReference type="NCBI Taxonomy" id="1329262"/>
    <lineage>
        <taxon>Bacteria</taxon>
        <taxon>Bacillati</taxon>
        <taxon>Bacillota</taxon>
        <taxon>Clostridia</taxon>
        <taxon>Lachnospirales</taxon>
        <taxon>Lachnospiraceae</taxon>
        <taxon>Mobilisporobacter</taxon>
    </lineage>
</organism>
<dbReference type="InterPro" id="IPR036390">
    <property type="entry name" value="WH_DNA-bd_sf"/>
</dbReference>
<dbReference type="InterPro" id="IPR014036">
    <property type="entry name" value="DeoR-like_C"/>
</dbReference>
<proteinExistence type="predicted"/>